<reference evidence="1 2" key="1">
    <citation type="submission" date="2020-08" db="EMBL/GenBank/DDBJ databases">
        <title>Genomic Encyclopedia of Type Strains, Phase IV (KMG-V): Genome sequencing to study the core and pangenomes of soil and plant-associated prokaryotes.</title>
        <authorList>
            <person name="Whitman W."/>
        </authorList>
    </citation>
    <scope>NUCLEOTIDE SEQUENCE [LARGE SCALE GENOMIC DNA]</scope>
    <source>
        <strain evidence="1 2">SEMIA 492</strain>
    </source>
</reference>
<proteinExistence type="predicted"/>
<sequence length="59" mass="6710">MISRYLSDRNIALDSVDLDICQRAFEAILLKRNIARESEEGEQLAAMIIVSSITRSARR</sequence>
<dbReference type="Proteomes" id="UP000543836">
    <property type="component" value="Unassembled WGS sequence"/>
</dbReference>
<dbReference type="EMBL" id="JACIIG010000020">
    <property type="protein sequence ID" value="MBB4571195.1"/>
    <property type="molecule type" value="Genomic_DNA"/>
</dbReference>
<comment type="caution">
    <text evidence="1">The sequence shown here is derived from an EMBL/GenBank/DDBJ whole genome shotgun (WGS) entry which is preliminary data.</text>
</comment>
<gene>
    <name evidence="1" type="ORF">GGE60_005353</name>
</gene>
<name>A0A7W6ZZT8_9HYPH</name>
<evidence type="ECO:0000313" key="2">
    <source>
        <dbReference type="Proteomes" id="UP000543836"/>
    </source>
</evidence>
<dbReference type="AlphaFoldDB" id="A0A7W6ZZT8"/>
<evidence type="ECO:0000313" key="1">
    <source>
        <dbReference type="EMBL" id="MBB4571195.1"/>
    </source>
</evidence>
<protein>
    <submittedName>
        <fullName evidence="1">Uncharacterized protein</fullName>
    </submittedName>
</protein>
<organism evidence="1 2">
    <name type="scientific">Rhizobium leucaenae</name>
    <dbReference type="NCBI Taxonomy" id="29450"/>
    <lineage>
        <taxon>Bacteria</taxon>
        <taxon>Pseudomonadati</taxon>
        <taxon>Pseudomonadota</taxon>
        <taxon>Alphaproteobacteria</taxon>
        <taxon>Hyphomicrobiales</taxon>
        <taxon>Rhizobiaceae</taxon>
        <taxon>Rhizobium/Agrobacterium group</taxon>
        <taxon>Rhizobium</taxon>
    </lineage>
</organism>
<keyword evidence="2" id="KW-1185">Reference proteome</keyword>
<accession>A0A7W6ZZT8</accession>